<dbReference type="FunFam" id="3.40.309.10:FF:000012">
    <property type="entry name" value="Betaine aldehyde dehydrogenase"/>
    <property type="match status" value="1"/>
</dbReference>
<dbReference type="EMBL" id="CADCWL010000233">
    <property type="protein sequence ID" value="CAA9582171.1"/>
    <property type="molecule type" value="Genomic_DNA"/>
</dbReference>
<dbReference type="EC" id="1.2.1.3" evidence="8"/>
<dbReference type="InterPro" id="IPR029510">
    <property type="entry name" value="Ald_DH_CS_GLU"/>
</dbReference>
<gene>
    <name evidence="8" type="ORF">AVDCRST_MAG19-4157</name>
</gene>
<protein>
    <submittedName>
        <fullName evidence="8">Aldehyde dehydrogenase</fullName>
        <ecNumber evidence="8">1.2.1.3</ecNumber>
    </submittedName>
</protein>
<dbReference type="SUPFAM" id="SSF53720">
    <property type="entry name" value="ALDH-like"/>
    <property type="match status" value="2"/>
</dbReference>
<dbReference type="FunFam" id="3.40.605.10:FF:000007">
    <property type="entry name" value="NAD/NADP-dependent betaine aldehyde dehydrogenase"/>
    <property type="match status" value="1"/>
</dbReference>
<sequence length="818" mass="86532">MSVAEIFETMTYGPAPESPAPAREWLAAHAPALDHVVDNRPLPPREGEYFDSIDPATGEPLIRIAQGGADDVDAAVAAARAAFGPWSRTPGHVRARYLYAMARQVQKHARLLAVLETLDNGKPIRESRDIDVPLVARHFYHHAGWAQLMEQELPGFGPVGVVGQIVPWNFPLLMLAWKVAPALAAGNTVVLKPAEFTSITAHAVAELARRVGLPPGVLNVVTGDGRTGALLVEHPGVDKIAFTGSTEVGRAIRRATAGTGKRLSLELGGKSPFVVFEDADIDGVVEGVVDAIWFNQGQVCCAGSRLLVQEGVAPRLLAKLRARMERLRVGDPLDKAIDVGAIVAPVQLDKIRRLVDAARDEGTPMWQPSWADSLPAGCFFPPTLFTDVAPSSAIAQVEVFGPVLAAMTFRTKAEAIALANNSPYGLAASVWTENVGMALDAARAIKAGTVWVNCTNLFDAAAGFGGYRESGFGREGGREGLYEYLRPRWETAAVAASPVSSPSPTPDGVAAPAGNGSIGSNGHRPDDPDALAVGAVPAIDRSPKLFVGGKQVRPDSGYSRTVLAADGRLLGEVGEGNRKDVRNAVEAAHAATAWKTTTGHARAQVLYYVAENLSARAGEFAARLGAATGRADGGARAEVEAAIERLFVYAAWADKYDGQVHATPLRGLTVAVHEPIGVVGVACDDGYPLLGFVSLVAPLVAMGNAVVAVPSERHPLAATDLYQVLETSDLPPGVVNVVTGDRDALARVLAEHDDVDAVWYAGSAEGARRVELASIGNLKRTWILGRPPRDWLDAEQGQGTEFLREATQVKNVWVPGEA</sequence>
<evidence type="ECO:0000256" key="2">
    <source>
        <dbReference type="ARBA" id="ARBA00023002"/>
    </source>
</evidence>
<feature type="region of interest" description="Disordered" evidence="6">
    <location>
        <begin position="496"/>
        <end position="525"/>
    </location>
</feature>
<evidence type="ECO:0000259" key="7">
    <source>
        <dbReference type="Pfam" id="PF00171"/>
    </source>
</evidence>
<dbReference type="InterPro" id="IPR015590">
    <property type="entry name" value="Aldehyde_DH_dom"/>
</dbReference>
<dbReference type="PIRSF" id="PIRSF036490">
    <property type="entry name" value="Aldedh_dupl"/>
    <property type="match status" value="1"/>
</dbReference>
<dbReference type="Pfam" id="PF00171">
    <property type="entry name" value="Aldedh"/>
    <property type="match status" value="2"/>
</dbReference>
<evidence type="ECO:0000313" key="8">
    <source>
        <dbReference type="EMBL" id="CAA9582171.1"/>
    </source>
</evidence>
<dbReference type="InterPro" id="IPR016163">
    <property type="entry name" value="Ald_DH_C"/>
</dbReference>
<keyword evidence="2 5" id="KW-0560">Oxidoreductase</keyword>
<organism evidence="8">
    <name type="scientific">uncultured Thermomicrobiales bacterium</name>
    <dbReference type="NCBI Taxonomy" id="1645740"/>
    <lineage>
        <taxon>Bacteria</taxon>
        <taxon>Pseudomonadati</taxon>
        <taxon>Thermomicrobiota</taxon>
        <taxon>Thermomicrobia</taxon>
        <taxon>Thermomicrobiales</taxon>
        <taxon>environmental samples</taxon>
    </lineage>
</organism>
<evidence type="ECO:0000256" key="3">
    <source>
        <dbReference type="PIRNR" id="PIRNR036490"/>
    </source>
</evidence>
<comment type="similarity">
    <text evidence="1 3 5">Belongs to the aldehyde dehydrogenase family.</text>
</comment>
<dbReference type="Gene3D" id="3.40.605.10">
    <property type="entry name" value="Aldehyde Dehydrogenase, Chain A, domain 1"/>
    <property type="match status" value="2"/>
</dbReference>
<feature type="domain" description="Aldehyde dehydrogenase" evidence="7">
    <location>
        <begin position="562"/>
        <end position="781"/>
    </location>
</feature>
<dbReference type="PANTHER" id="PTHR11699">
    <property type="entry name" value="ALDEHYDE DEHYDROGENASE-RELATED"/>
    <property type="match status" value="1"/>
</dbReference>
<feature type="domain" description="Aldehyde dehydrogenase" evidence="7">
    <location>
        <begin position="47"/>
        <end position="488"/>
    </location>
</feature>
<reference evidence="8" key="1">
    <citation type="submission" date="2020-02" db="EMBL/GenBank/DDBJ databases">
        <authorList>
            <person name="Meier V. D."/>
        </authorList>
    </citation>
    <scope>NUCLEOTIDE SEQUENCE</scope>
    <source>
        <strain evidence="8">AVDCRST_MAG19</strain>
    </source>
</reference>
<dbReference type="Gene3D" id="3.40.309.10">
    <property type="entry name" value="Aldehyde Dehydrogenase, Chain A, domain 2"/>
    <property type="match status" value="1"/>
</dbReference>
<accession>A0A6J4VSU0</accession>
<evidence type="ECO:0000256" key="4">
    <source>
        <dbReference type="PROSITE-ProRule" id="PRU10007"/>
    </source>
</evidence>
<feature type="active site" evidence="4">
    <location>
        <position position="266"/>
    </location>
</feature>
<dbReference type="InterPro" id="IPR011408">
    <property type="entry name" value="Aldehyde_DH"/>
</dbReference>
<evidence type="ECO:0000256" key="1">
    <source>
        <dbReference type="ARBA" id="ARBA00009986"/>
    </source>
</evidence>
<dbReference type="GO" id="GO:0004029">
    <property type="term" value="F:aldehyde dehydrogenase (NAD+) activity"/>
    <property type="evidence" value="ECO:0007669"/>
    <property type="project" value="UniProtKB-EC"/>
</dbReference>
<evidence type="ECO:0000256" key="6">
    <source>
        <dbReference type="SAM" id="MobiDB-lite"/>
    </source>
</evidence>
<dbReference type="InterPro" id="IPR016161">
    <property type="entry name" value="Ald_DH/histidinol_DH"/>
</dbReference>
<dbReference type="AlphaFoldDB" id="A0A6J4VSU0"/>
<name>A0A6J4VSU0_9BACT</name>
<dbReference type="InterPro" id="IPR016162">
    <property type="entry name" value="Ald_DH_N"/>
</dbReference>
<proteinExistence type="inferred from homology"/>
<evidence type="ECO:0000256" key="5">
    <source>
        <dbReference type="RuleBase" id="RU003345"/>
    </source>
</evidence>
<dbReference type="PROSITE" id="PS00687">
    <property type="entry name" value="ALDEHYDE_DEHYDR_GLU"/>
    <property type="match status" value="1"/>
</dbReference>